<dbReference type="EMBL" id="JAAAPO010000003">
    <property type="protein sequence ID" value="NBC36490.1"/>
    <property type="molecule type" value="Genomic_DNA"/>
</dbReference>
<accession>A0ABW9XD89</accession>
<dbReference type="InterPro" id="IPR009078">
    <property type="entry name" value="Ferritin-like_SF"/>
</dbReference>
<comment type="caution">
    <text evidence="1">The sequence shown here is derived from an EMBL/GenBank/DDBJ whole genome shotgun (WGS) entry which is preliminary data.</text>
</comment>
<reference evidence="2" key="1">
    <citation type="submission" date="2020-01" db="EMBL/GenBank/DDBJ databases">
        <title>Sphingomonas sp. strain CSW-10.</title>
        <authorList>
            <person name="Chen W.-M."/>
        </authorList>
    </citation>
    <scope>NUCLEOTIDE SEQUENCE [LARGE SCALE GENOMIC DNA]</scope>
    <source>
        <strain evidence="2">FSY-8</strain>
    </source>
</reference>
<evidence type="ECO:0000313" key="1">
    <source>
        <dbReference type="EMBL" id="NBC36490.1"/>
    </source>
</evidence>
<dbReference type="PANTHER" id="PTHR39456">
    <property type="entry name" value="METAL-DEPENDENT HYDROLASE"/>
    <property type="match status" value="1"/>
</dbReference>
<protein>
    <submittedName>
        <fullName evidence="1">Metal-dependent hydrolase</fullName>
    </submittedName>
</protein>
<dbReference type="SUPFAM" id="SSF47240">
    <property type="entry name" value="Ferritin-like"/>
    <property type="match status" value="1"/>
</dbReference>
<dbReference type="Pfam" id="PF10118">
    <property type="entry name" value="Metal_hydrol"/>
    <property type="match status" value="1"/>
</dbReference>
<organism evidence="1 2">
    <name type="scientific">Novosphingobium ovatum</name>
    <dbReference type="NCBI Taxonomy" id="1908523"/>
    <lineage>
        <taxon>Bacteria</taxon>
        <taxon>Pseudomonadati</taxon>
        <taxon>Pseudomonadota</taxon>
        <taxon>Alphaproteobacteria</taxon>
        <taxon>Sphingomonadales</taxon>
        <taxon>Sphingomonadaceae</taxon>
        <taxon>Novosphingobium</taxon>
    </lineage>
</organism>
<keyword evidence="1" id="KW-0378">Hydrolase</keyword>
<evidence type="ECO:0000313" key="2">
    <source>
        <dbReference type="Proteomes" id="UP000753724"/>
    </source>
</evidence>
<proteinExistence type="predicted"/>
<gene>
    <name evidence="1" type="ORF">GTZ99_07970</name>
</gene>
<dbReference type="GO" id="GO:0016787">
    <property type="term" value="F:hydrolase activity"/>
    <property type="evidence" value="ECO:0007669"/>
    <property type="project" value="UniProtKB-KW"/>
</dbReference>
<name>A0ABW9XD89_9SPHN</name>
<keyword evidence="2" id="KW-1185">Reference proteome</keyword>
<dbReference type="InterPro" id="IPR016516">
    <property type="entry name" value="UCP07580"/>
</dbReference>
<dbReference type="PIRSF" id="PIRSF007580">
    <property type="entry name" value="UCP07580"/>
    <property type="match status" value="1"/>
</dbReference>
<dbReference type="PANTHER" id="PTHR39456:SF1">
    <property type="entry name" value="METAL-DEPENDENT HYDROLASE"/>
    <property type="match status" value="1"/>
</dbReference>
<sequence length="271" mass="31045">MSARRPILQQMCVRTWRLSREIAPARGWWNGDPVASAWHTALSASFPRGEAYFIESLRAFAEDTPAELQAPVAQFIAQEANHSREHIAFNRLVGSAGFDLKKIDARLARFIEDNRSAYRLINLVATCALEHFTAILAHDLLARPEALAGTDPQIAALWQWHAAEEIEHKAVAYDLWRHAAAPLAPRRRYMIRCLVMLKVTRNFLRERWRDTHELMAQQGLDGWRARWALLRYLAGPGGVLRRVGPAWAGWFRPGFHPWDVDDRALIPPHLR</sequence>
<dbReference type="Proteomes" id="UP000753724">
    <property type="component" value="Unassembled WGS sequence"/>
</dbReference>